<dbReference type="OrthoDB" id="419058at2"/>
<dbReference type="eggNOG" id="COG5635">
    <property type="taxonomic scope" value="Bacteria"/>
</dbReference>
<dbReference type="Pfam" id="PF05729">
    <property type="entry name" value="NACHT"/>
    <property type="match status" value="1"/>
</dbReference>
<dbReference type="InterPro" id="IPR027417">
    <property type="entry name" value="P-loop_NTPase"/>
</dbReference>
<dbReference type="AlphaFoldDB" id="D6TKV9"/>
<feature type="transmembrane region" description="Helical" evidence="1">
    <location>
        <begin position="89"/>
        <end position="116"/>
    </location>
</feature>
<protein>
    <submittedName>
        <fullName evidence="3">Putative signal transduction protein with Nacht domain</fullName>
    </submittedName>
</protein>
<sequence length="731" mass="82089">MWFLLLLSVYFKRSNRSNKNDWEGSKPSMSEQQHTTPRQYEVPWWVHFCRWLWKCTGFLGTSVILALAVNVVSTWLTTSKGALPDDAPLHLLVVFWPITVSVGCCLLLLAVLFWVISQRATSTSESPLPITPQDRTRLVKRLRLRYEQMLQQSLQGAVQIELGLMSRPTAIQNSALLALRLPEQADQVLPAHTSIVDVYERANQELLILGEPGAGKSTLLLELAHALVAQADQDATSPLPVLLPLSTWVTKQPPLQDWLIEQFALIYDVHRTLSRQWIEAKLVLPLLDGLDEMDEAARPACVVAINTYHREHLSPLVVCSRTSEYEQATLHERLALDTAVVVQPLLSAEVNAYLATLGKPLAALHTAFKKNPTLLELATTPLMLQILILTYTGTTVRQLSQKAPDLQRQIWEAFIERMIEHKGNRARYPLDRTCSWLQFLAQYMRQQNQTIFFLELLQSDALPKPHRNLYRWSIVLVPLLVVGPVVGTVAGLFYGLTSGLFYGLTSGLFVGPVVGLIRWLRTHQESEIQLAEKLSISWERYLYSLLGGLVVGLLFGLLFGLTSGLGGGLNAVLIGGLVVGLESEQFSERQTFTPNEGIKRSFKNGLWSLLFFGLLIGLLYGLINGLLFGLTFELFVWLVFGLFVGLLFGLINGLYAVLQHYTLRFWLWSLRLFPLKAVPFLEDATARILLRRVGGGYKFTHGLLMDYFADLDTTSPVPATETQPGQQSPPW</sequence>
<dbReference type="Gene3D" id="3.40.50.300">
    <property type="entry name" value="P-loop containing nucleotide triphosphate hydrolases"/>
    <property type="match status" value="1"/>
</dbReference>
<proteinExistence type="predicted"/>
<feature type="transmembrane region" description="Helical" evidence="1">
    <location>
        <begin position="500"/>
        <end position="520"/>
    </location>
</feature>
<organism evidence="3 4">
    <name type="scientific">Ktedonobacter racemifer DSM 44963</name>
    <dbReference type="NCBI Taxonomy" id="485913"/>
    <lineage>
        <taxon>Bacteria</taxon>
        <taxon>Bacillati</taxon>
        <taxon>Chloroflexota</taxon>
        <taxon>Ktedonobacteria</taxon>
        <taxon>Ktedonobacterales</taxon>
        <taxon>Ktedonobacteraceae</taxon>
        <taxon>Ktedonobacter</taxon>
    </lineage>
</organism>
<evidence type="ECO:0000313" key="4">
    <source>
        <dbReference type="Proteomes" id="UP000004508"/>
    </source>
</evidence>
<dbReference type="PROSITE" id="PS50837">
    <property type="entry name" value="NACHT"/>
    <property type="match status" value="1"/>
</dbReference>
<dbReference type="EMBL" id="ADVG01000002">
    <property type="protein sequence ID" value="EFH86409.1"/>
    <property type="molecule type" value="Genomic_DNA"/>
</dbReference>
<feature type="transmembrane region" description="Helical" evidence="1">
    <location>
        <begin position="635"/>
        <end position="658"/>
    </location>
</feature>
<gene>
    <name evidence="3" type="ORF">Krac_7707</name>
</gene>
<dbReference type="Proteomes" id="UP000004508">
    <property type="component" value="Unassembled WGS sequence"/>
</dbReference>
<evidence type="ECO:0000259" key="2">
    <source>
        <dbReference type="PROSITE" id="PS50837"/>
    </source>
</evidence>
<evidence type="ECO:0000313" key="3">
    <source>
        <dbReference type="EMBL" id="EFH86409.1"/>
    </source>
</evidence>
<accession>D6TKV9</accession>
<keyword evidence="1" id="KW-0472">Membrane</keyword>
<reference evidence="3 4" key="1">
    <citation type="journal article" date="2011" name="Stand. Genomic Sci.">
        <title>Non-contiguous finished genome sequence and contextual data of the filamentous soil bacterium Ktedonobacter racemifer type strain (SOSP1-21).</title>
        <authorList>
            <person name="Chang Y.J."/>
            <person name="Land M."/>
            <person name="Hauser L."/>
            <person name="Chertkov O."/>
            <person name="Del Rio T.G."/>
            <person name="Nolan M."/>
            <person name="Copeland A."/>
            <person name="Tice H."/>
            <person name="Cheng J.F."/>
            <person name="Lucas S."/>
            <person name="Han C."/>
            <person name="Goodwin L."/>
            <person name="Pitluck S."/>
            <person name="Ivanova N."/>
            <person name="Ovchinikova G."/>
            <person name="Pati A."/>
            <person name="Chen A."/>
            <person name="Palaniappan K."/>
            <person name="Mavromatis K."/>
            <person name="Liolios K."/>
            <person name="Brettin T."/>
            <person name="Fiebig A."/>
            <person name="Rohde M."/>
            <person name="Abt B."/>
            <person name="Goker M."/>
            <person name="Detter J.C."/>
            <person name="Woyke T."/>
            <person name="Bristow J."/>
            <person name="Eisen J.A."/>
            <person name="Markowitz V."/>
            <person name="Hugenholtz P."/>
            <person name="Kyrpides N.C."/>
            <person name="Klenk H.P."/>
            <person name="Lapidus A."/>
        </authorList>
    </citation>
    <scope>NUCLEOTIDE SEQUENCE [LARGE SCALE GENOMIC DNA]</scope>
    <source>
        <strain evidence="4">DSM 44963</strain>
    </source>
</reference>
<dbReference type="STRING" id="485913.Krac_7707"/>
<comment type="caution">
    <text evidence="3">The sequence shown here is derived from an EMBL/GenBank/DDBJ whole genome shotgun (WGS) entry which is preliminary data.</text>
</comment>
<keyword evidence="4" id="KW-1185">Reference proteome</keyword>
<feature type="domain" description="NACHT" evidence="2">
    <location>
        <begin position="204"/>
        <end position="293"/>
    </location>
</feature>
<keyword evidence="1" id="KW-0812">Transmembrane</keyword>
<dbReference type="InterPro" id="IPR007111">
    <property type="entry name" value="NACHT_NTPase"/>
</dbReference>
<name>D6TKV9_KTERA</name>
<dbReference type="SUPFAM" id="SSF52540">
    <property type="entry name" value="P-loop containing nucleoside triphosphate hydrolases"/>
    <property type="match status" value="1"/>
</dbReference>
<feature type="transmembrane region" description="Helical" evidence="1">
    <location>
        <begin position="541"/>
        <end position="559"/>
    </location>
</feature>
<feature type="transmembrane region" description="Helical" evidence="1">
    <location>
        <begin position="604"/>
        <end position="623"/>
    </location>
</feature>
<feature type="transmembrane region" description="Helical" evidence="1">
    <location>
        <begin position="472"/>
        <end position="494"/>
    </location>
</feature>
<dbReference type="InParanoid" id="D6TKV9"/>
<evidence type="ECO:0000256" key="1">
    <source>
        <dbReference type="SAM" id="Phobius"/>
    </source>
</evidence>
<keyword evidence="1" id="KW-1133">Transmembrane helix</keyword>
<feature type="transmembrane region" description="Helical" evidence="1">
    <location>
        <begin position="51"/>
        <end position="77"/>
    </location>
</feature>